<name>A0AAW2GQM5_9HYME</name>
<dbReference type="Proteomes" id="UP001430953">
    <property type="component" value="Unassembled WGS sequence"/>
</dbReference>
<gene>
    <name evidence="1" type="ORF">PUN28_001655</name>
</gene>
<keyword evidence="2" id="KW-1185">Reference proteome</keyword>
<evidence type="ECO:0000313" key="1">
    <source>
        <dbReference type="EMBL" id="KAL0129538.1"/>
    </source>
</evidence>
<dbReference type="EMBL" id="JADYXP020000002">
    <property type="protein sequence ID" value="KAL0129538.1"/>
    <property type="molecule type" value="Genomic_DNA"/>
</dbReference>
<reference evidence="1 2" key="1">
    <citation type="submission" date="2023-03" db="EMBL/GenBank/DDBJ databases">
        <title>High recombination rates correlate with genetic variation in Cardiocondyla obscurior ants.</title>
        <authorList>
            <person name="Errbii M."/>
        </authorList>
    </citation>
    <scope>NUCLEOTIDE SEQUENCE [LARGE SCALE GENOMIC DNA]</scope>
    <source>
        <strain evidence="1">Alpha-2009</strain>
        <tissue evidence="1">Whole body</tissue>
    </source>
</reference>
<sequence length="67" mass="8290">MEQRGKARCNYCWELDQWKMYSIIVSSFFRKDRLLKPYPLFLLYRLRFVNGLAICEQQQIIQTKRVR</sequence>
<organism evidence="1 2">
    <name type="scientific">Cardiocondyla obscurior</name>
    <dbReference type="NCBI Taxonomy" id="286306"/>
    <lineage>
        <taxon>Eukaryota</taxon>
        <taxon>Metazoa</taxon>
        <taxon>Ecdysozoa</taxon>
        <taxon>Arthropoda</taxon>
        <taxon>Hexapoda</taxon>
        <taxon>Insecta</taxon>
        <taxon>Pterygota</taxon>
        <taxon>Neoptera</taxon>
        <taxon>Endopterygota</taxon>
        <taxon>Hymenoptera</taxon>
        <taxon>Apocrita</taxon>
        <taxon>Aculeata</taxon>
        <taxon>Formicoidea</taxon>
        <taxon>Formicidae</taxon>
        <taxon>Myrmicinae</taxon>
        <taxon>Cardiocondyla</taxon>
    </lineage>
</organism>
<dbReference type="AlphaFoldDB" id="A0AAW2GQM5"/>
<comment type="caution">
    <text evidence="1">The sequence shown here is derived from an EMBL/GenBank/DDBJ whole genome shotgun (WGS) entry which is preliminary data.</text>
</comment>
<accession>A0AAW2GQM5</accession>
<evidence type="ECO:0000313" key="2">
    <source>
        <dbReference type="Proteomes" id="UP001430953"/>
    </source>
</evidence>
<proteinExistence type="predicted"/>
<protein>
    <submittedName>
        <fullName evidence="1">Uncharacterized protein</fullName>
    </submittedName>
</protein>